<dbReference type="EMBL" id="NAJL01000048">
    <property type="protein sequence ID" value="TKA24057.1"/>
    <property type="molecule type" value="Genomic_DNA"/>
</dbReference>
<accession>A0A4U0TPZ2</accession>
<proteinExistence type="predicted"/>
<sequence length="177" mass="19688">MAAPDDPPCYAELMAETIEDQLPPYTPHSEDAADQNATDMHRGRPFLVSVLHAKEVKYKKESDTLVFGKKHDIHHFAVLLPPSVRYASLRKTLSLGACRISDVDHNEATCEISLVLGDIHVKVENDESCGAAMALSDLEVATELSVLVMQDPKGYDSQRTSCRLRRAHPWEMVCCVQ</sequence>
<keyword evidence="2" id="KW-1185">Reference proteome</keyword>
<evidence type="ECO:0000313" key="1">
    <source>
        <dbReference type="EMBL" id="TKA24057.1"/>
    </source>
</evidence>
<organism evidence="1 2">
    <name type="scientific">Salinomyces thailandicus</name>
    <dbReference type="NCBI Taxonomy" id="706561"/>
    <lineage>
        <taxon>Eukaryota</taxon>
        <taxon>Fungi</taxon>
        <taxon>Dikarya</taxon>
        <taxon>Ascomycota</taxon>
        <taxon>Pezizomycotina</taxon>
        <taxon>Dothideomycetes</taxon>
        <taxon>Dothideomycetidae</taxon>
        <taxon>Mycosphaerellales</taxon>
        <taxon>Teratosphaeriaceae</taxon>
        <taxon>Salinomyces</taxon>
    </lineage>
</organism>
<dbReference type="AlphaFoldDB" id="A0A4U0TPZ2"/>
<dbReference type="Proteomes" id="UP000308549">
    <property type="component" value="Unassembled WGS sequence"/>
</dbReference>
<name>A0A4U0TPZ2_9PEZI</name>
<evidence type="ECO:0000313" key="2">
    <source>
        <dbReference type="Proteomes" id="UP000308549"/>
    </source>
</evidence>
<comment type="caution">
    <text evidence="1">The sequence shown here is derived from an EMBL/GenBank/DDBJ whole genome shotgun (WGS) entry which is preliminary data.</text>
</comment>
<reference evidence="1 2" key="1">
    <citation type="submission" date="2017-03" db="EMBL/GenBank/DDBJ databases">
        <title>Genomes of endolithic fungi from Antarctica.</title>
        <authorList>
            <person name="Coleine C."/>
            <person name="Masonjones S."/>
            <person name="Stajich J.E."/>
        </authorList>
    </citation>
    <scope>NUCLEOTIDE SEQUENCE [LARGE SCALE GENOMIC DNA]</scope>
    <source>
        <strain evidence="1 2">CCFEE 6315</strain>
    </source>
</reference>
<protein>
    <submittedName>
        <fullName evidence="1">Uncharacterized protein</fullName>
    </submittedName>
</protein>
<gene>
    <name evidence="1" type="ORF">B0A50_06948</name>
</gene>